<proteinExistence type="predicted"/>
<name>A0A372GBD8_9ACTN</name>
<evidence type="ECO:0000313" key="1">
    <source>
        <dbReference type="EMBL" id="RFS82704.1"/>
    </source>
</evidence>
<keyword evidence="2" id="KW-1185">Reference proteome</keyword>
<protein>
    <submittedName>
        <fullName evidence="1">Uncharacterized protein</fullName>
    </submittedName>
</protein>
<accession>A0A372GBD8</accession>
<dbReference type="AlphaFoldDB" id="A0A372GBD8"/>
<evidence type="ECO:0000313" key="2">
    <source>
        <dbReference type="Proteomes" id="UP000262882"/>
    </source>
</evidence>
<reference evidence="1 2" key="1">
    <citation type="submission" date="2018-08" db="EMBL/GenBank/DDBJ databases">
        <title>Actinomadura spongicola sp. nov., isolated from marine sponge Leucetta chagosensis.</title>
        <authorList>
            <person name="Li L."/>
            <person name="Lin H.W."/>
        </authorList>
    </citation>
    <scope>NUCLEOTIDE SEQUENCE [LARGE SCALE GENOMIC DNA]</scope>
    <source>
        <strain evidence="1 2">LHW52907</strain>
    </source>
</reference>
<organism evidence="1 2">
    <name type="scientific">Actinomadura spongiicola</name>
    <dbReference type="NCBI Taxonomy" id="2303421"/>
    <lineage>
        <taxon>Bacteria</taxon>
        <taxon>Bacillati</taxon>
        <taxon>Actinomycetota</taxon>
        <taxon>Actinomycetes</taxon>
        <taxon>Streptosporangiales</taxon>
        <taxon>Thermomonosporaceae</taxon>
        <taxon>Actinomadura</taxon>
    </lineage>
</organism>
<gene>
    <name evidence="1" type="ORF">D0T12_24995</name>
</gene>
<dbReference type="Proteomes" id="UP000262882">
    <property type="component" value="Unassembled WGS sequence"/>
</dbReference>
<dbReference type="EMBL" id="QVNQ01000008">
    <property type="protein sequence ID" value="RFS82704.1"/>
    <property type="molecule type" value="Genomic_DNA"/>
</dbReference>
<comment type="caution">
    <text evidence="1">The sequence shown here is derived from an EMBL/GenBank/DDBJ whole genome shotgun (WGS) entry which is preliminary data.</text>
</comment>
<sequence length="66" mass="6782">MGGAAERSSRSIPVNVARKVIVSNVPRGRRSPDGGPGLVHTGRRAEVESPYLGAKGTLTVMTGAPV</sequence>